<gene>
    <name evidence="1" type="ORF">AVEN_265376_1</name>
</gene>
<evidence type="ECO:0000313" key="1">
    <source>
        <dbReference type="EMBL" id="GBM80137.1"/>
    </source>
</evidence>
<sequence length="103" mass="11266">MVDNVAQRVFLVPEHEVEKNFSVIRLKHPKSGSAVLCALDSPNKLYEIVHFMDEFSSWFAGNSVIQEVGGSGLMVGSRLWGQRVPGSKPDSIEDLSCVGPVAH</sequence>
<dbReference type="Gene3D" id="2.20.25.530">
    <property type="match status" value="1"/>
</dbReference>
<dbReference type="EMBL" id="BGPR01002862">
    <property type="protein sequence ID" value="GBM80137.1"/>
    <property type="molecule type" value="Genomic_DNA"/>
</dbReference>
<keyword evidence="2" id="KW-1185">Reference proteome</keyword>
<name>A0A4Y2IQV8_ARAVE</name>
<protein>
    <submittedName>
        <fullName evidence="1">Uncharacterized protein</fullName>
    </submittedName>
</protein>
<dbReference type="AlphaFoldDB" id="A0A4Y2IQV8"/>
<comment type="caution">
    <text evidence="1">The sequence shown here is derived from an EMBL/GenBank/DDBJ whole genome shotgun (WGS) entry which is preliminary data.</text>
</comment>
<proteinExistence type="predicted"/>
<organism evidence="1 2">
    <name type="scientific">Araneus ventricosus</name>
    <name type="common">Orbweaver spider</name>
    <name type="synonym">Epeira ventricosa</name>
    <dbReference type="NCBI Taxonomy" id="182803"/>
    <lineage>
        <taxon>Eukaryota</taxon>
        <taxon>Metazoa</taxon>
        <taxon>Ecdysozoa</taxon>
        <taxon>Arthropoda</taxon>
        <taxon>Chelicerata</taxon>
        <taxon>Arachnida</taxon>
        <taxon>Araneae</taxon>
        <taxon>Araneomorphae</taxon>
        <taxon>Entelegynae</taxon>
        <taxon>Araneoidea</taxon>
        <taxon>Araneidae</taxon>
        <taxon>Araneus</taxon>
    </lineage>
</organism>
<evidence type="ECO:0000313" key="2">
    <source>
        <dbReference type="Proteomes" id="UP000499080"/>
    </source>
</evidence>
<dbReference type="OrthoDB" id="29098at2759"/>
<reference evidence="1 2" key="1">
    <citation type="journal article" date="2019" name="Sci. Rep.">
        <title>Orb-weaving spider Araneus ventricosus genome elucidates the spidroin gene catalogue.</title>
        <authorList>
            <person name="Kono N."/>
            <person name="Nakamura H."/>
            <person name="Ohtoshi R."/>
            <person name="Moran D.A.P."/>
            <person name="Shinohara A."/>
            <person name="Yoshida Y."/>
            <person name="Fujiwara M."/>
            <person name="Mori M."/>
            <person name="Tomita M."/>
            <person name="Arakawa K."/>
        </authorList>
    </citation>
    <scope>NUCLEOTIDE SEQUENCE [LARGE SCALE GENOMIC DNA]</scope>
</reference>
<dbReference type="Proteomes" id="UP000499080">
    <property type="component" value="Unassembled WGS sequence"/>
</dbReference>
<accession>A0A4Y2IQV8</accession>